<evidence type="ECO:0000313" key="2">
    <source>
        <dbReference type="Proteomes" id="UP001364617"/>
    </source>
</evidence>
<sequence length="73" mass="7549">MEVQSLAAEVVEMKVSCGWARGCNTGHGSCLSLPLVSCVAASGTAALSTSETGRDHHIITGASCQIISHLIFF</sequence>
<dbReference type="AlphaFoldDB" id="A0AAN9CJ21"/>
<keyword evidence="2" id="KW-1185">Reference proteome</keyword>
<organism evidence="1 2">
    <name type="scientific">Phoxinus phoxinus</name>
    <name type="common">Eurasian minnow</name>
    <dbReference type="NCBI Taxonomy" id="58324"/>
    <lineage>
        <taxon>Eukaryota</taxon>
        <taxon>Metazoa</taxon>
        <taxon>Chordata</taxon>
        <taxon>Craniata</taxon>
        <taxon>Vertebrata</taxon>
        <taxon>Euteleostomi</taxon>
        <taxon>Actinopterygii</taxon>
        <taxon>Neopterygii</taxon>
        <taxon>Teleostei</taxon>
        <taxon>Ostariophysi</taxon>
        <taxon>Cypriniformes</taxon>
        <taxon>Leuciscidae</taxon>
        <taxon>Phoxininae</taxon>
        <taxon>Phoxinus</taxon>
    </lineage>
</organism>
<dbReference type="EMBL" id="JAYKXH010000017">
    <property type="protein sequence ID" value="KAK7138781.1"/>
    <property type="molecule type" value="Genomic_DNA"/>
</dbReference>
<dbReference type="Proteomes" id="UP001364617">
    <property type="component" value="Unassembled WGS sequence"/>
</dbReference>
<accession>A0AAN9CJ21</accession>
<name>A0AAN9CJ21_9TELE</name>
<protein>
    <submittedName>
        <fullName evidence="1">Uncharacterized protein</fullName>
    </submittedName>
</protein>
<gene>
    <name evidence="1" type="ORF">R3I93_016021</name>
</gene>
<proteinExistence type="predicted"/>
<evidence type="ECO:0000313" key="1">
    <source>
        <dbReference type="EMBL" id="KAK7138781.1"/>
    </source>
</evidence>
<comment type="caution">
    <text evidence="1">The sequence shown here is derived from an EMBL/GenBank/DDBJ whole genome shotgun (WGS) entry which is preliminary data.</text>
</comment>
<reference evidence="1 2" key="1">
    <citation type="submission" date="2024-02" db="EMBL/GenBank/DDBJ databases">
        <title>Chromosome-level genome assembly of the Eurasian Minnow (Phoxinus phoxinus).</title>
        <authorList>
            <person name="Oriowo T.O."/>
            <person name="Martin S."/>
            <person name="Stange M."/>
            <person name="Chrysostomakis Y."/>
            <person name="Brown T."/>
            <person name="Winkler S."/>
            <person name="Kukowka S."/>
            <person name="Myers E.W."/>
            <person name="Bohne A."/>
        </authorList>
    </citation>
    <scope>NUCLEOTIDE SEQUENCE [LARGE SCALE GENOMIC DNA]</scope>
    <source>
        <strain evidence="1">ZFMK-TIS-60720</strain>
        <tissue evidence="1">Whole Organism</tissue>
    </source>
</reference>